<dbReference type="EMBL" id="JASPKZ010006847">
    <property type="protein sequence ID" value="KAJ9586756.1"/>
    <property type="molecule type" value="Genomic_DNA"/>
</dbReference>
<dbReference type="PANTHER" id="PTHR11011:SF60">
    <property type="entry name" value="FATTY ACYL-COA REDUCTASE-RELATED"/>
    <property type="match status" value="1"/>
</dbReference>
<dbReference type="GO" id="GO:0005777">
    <property type="term" value="C:peroxisome"/>
    <property type="evidence" value="ECO:0007669"/>
    <property type="project" value="TreeGrafter"/>
</dbReference>
<dbReference type="GO" id="GO:0080019">
    <property type="term" value="F:alcohol-forming very long-chain fatty acyl-CoA reductase activity"/>
    <property type="evidence" value="ECO:0007669"/>
    <property type="project" value="InterPro"/>
</dbReference>
<dbReference type="GO" id="GO:0102965">
    <property type="term" value="F:alcohol-forming long-chain fatty acyl-CoA reductase activity"/>
    <property type="evidence" value="ECO:0007669"/>
    <property type="project" value="UniProtKB-EC"/>
</dbReference>
<feature type="domain" description="Fatty acyl-CoA reductase C-terminal" evidence="11">
    <location>
        <begin position="375"/>
        <end position="467"/>
    </location>
</feature>
<dbReference type="AlphaFoldDB" id="A0AAD7ZUM1"/>
<dbReference type="EC" id="1.2.1.84" evidence="10"/>
<dbReference type="Gene3D" id="3.40.50.720">
    <property type="entry name" value="NAD(P)-binding Rossmann-like Domain"/>
    <property type="match status" value="1"/>
</dbReference>
<dbReference type="PANTHER" id="PTHR11011">
    <property type="entry name" value="MALE STERILITY PROTEIN 2-RELATED"/>
    <property type="match status" value="1"/>
</dbReference>
<evidence type="ECO:0000259" key="11">
    <source>
        <dbReference type="Pfam" id="PF03015"/>
    </source>
</evidence>
<dbReference type="Pfam" id="PF07993">
    <property type="entry name" value="NAD_binding_4"/>
    <property type="match status" value="1"/>
</dbReference>
<evidence type="ECO:0000256" key="6">
    <source>
        <dbReference type="ARBA" id="ARBA00022989"/>
    </source>
</evidence>
<comment type="catalytic activity">
    <reaction evidence="9 10">
        <text>a long-chain fatty acyl-CoA + 2 NADPH + 2 H(+) = a long-chain primary fatty alcohol + 2 NADP(+) + CoA</text>
        <dbReference type="Rhea" id="RHEA:52716"/>
        <dbReference type="ChEBI" id="CHEBI:15378"/>
        <dbReference type="ChEBI" id="CHEBI:57287"/>
        <dbReference type="ChEBI" id="CHEBI:57783"/>
        <dbReference type="ChEBI" id="CHEBI:58349"/>
        <dbReference type="ChEBI" id="CHEBI:77396"/>
        <dbReference type="ChEBI" id="CHEBI:83139"/>
        <dbReference type="EC" id="1.2.1.84"/>
    </reaction>
</comment>
<keyword evidence="10" id="KW-0560">Oxidoreductase</keyword>
<reference evidence="13" key="2">
    <citation type="submission" date="2023-05" db="EMBL/GenBank/DDBJ databases">
        <authorList>
            <person name="Fouks B."/>
        </authorList>
    </citation>
    <scope>NUCLEOTIDE SEQUENCE</scope>
    <source>
        <strain evidence="13">Stay&amp;Tobe</strain>
        <tissue evidence="13">Testes</tissue>
    </source>
</reference>
<gene>
    <name evidence="13" type="ORF">L9F63_019655</name>
</gene>
<keyword evidence="5 10" id="KW-0521">NADP</keyword>
<feature type="domain" description="Thioester reductase (TE)" evidence="12">
    <location>
        <begin position="37"/>
        <end position="301"/>
    </location>
</feature>
<comment type="caution">
    <text evidence="13">The sequence shown here is derived from an EMBL/GenBank/DDBJ whole genome shotgun (WGS) entry which is preliminary data.</text>
</comment>
<keyword evidence="3 10" id="KW-0444">Lipid biosynthesis</keyword>
<keyword evidence="8 10" id="KW-0472">Membrane</keyword>
<reference evidence="13" key="1">
    <citation type="journal article" date="2023" name="IScience">
        <title>Live-bearing cockroach genome reveals convergent evolutionary mechanisms linked to viviparity in insects and beyond.</title>
        <authorList>
            <person name="Fouks B."/>
            <person name="Harrison M.C."/>
            <person name="Mikhailova A.A."/>
            <person name="Marchal E."/>
            <person name="English S."/>
            <person name="Carruthers M."/>
            <person name="Jennings E.C."/>
            <person name="Chiamaka E.L."/>
            <person name="Frigard R.A."/>
            <person name="Pippel M."/>
            <person name="Attardo G.M."/>
            <person name="Benoit J.B."/>
            <person name="Bornberg-Bauer E."/>
            <person name="Tobe S.S."/>
        </authorList>
    </citation>
    <scope>NUCLEOTIDE SEQUENCE</scope>
    <source>
        <strain evidence="13">Stay&amp;Tobe</strain>
    </source>
</reference>
<dbReference type="CDD" id="cd05236">
    <property type="entry name" value="FAR-N_SDR_e"/>
    <property type="match status" value="1"/>
</dbReference>
<comment type="similarity">
    <text evidence="2 10">Belongs to the fatty acyl-CoA reductase family.</text>
</comment>
<evidence type="ECO:0000313" key="14">
    <source>
        <dbReference type="Proteomes" id="UP001233999"/>
    </source>
</evidence>
<accession>A0AAD7ZUM1</accession>
<evidence type="ECO:0000256" key="3">
    <source>
        <dbReference type="ARBA" id="ARBA00022516"/>
    </source>
</evidence>
<evidence type="ECO:0000256" key="8">
    <source>
        <dbReference type="ARBA" id="ARBA00023136"/>
    </source>
</evidence>
<dbReference type="InterPro" id="IPR013120">
    <property type="entry name" value="FAR_NAD-bd"/>
</dbReference>
<keyword evidence="7 10" id="KW-0443">Lipid metabolism</keyword>
<dbReference type="Pfam" id="PF03015">
    <property type="entry name" value="Sterile"/>
    <property type="match status" value="1"/>
</dbReference>
<evidence type="ECO:0000259" key="12">
    <source>
        <dbReference type="Pfam" id="PF07993"/>
    </source>
</evidence>
<dbReference type="InterPro" id="IPR033640">
    <property type="entry name" value="FAR_C"/>
</dbReference>
<dbReference type="Proteomes" id="UP001233999">
    <property type="component" value="Unassembled WGS sequence"/>
</dbReference>
<dbReference type="InterPro" id="IPR036291">
    <property type="entry name" value="NAD(P)-bd_dom_sf"/>
</dbReference>
<dbReference type="FunFam" id="3.40.50.720:FF:000143">
    <property type="entry name" value="Fatty acyl-CoA reductase"/>
    <property type="match status" value="1"/>
</dbReference>
<organism evidence="13 14">
    <name type="scientific">Diploptera punctata</name>
    <name type="common">Pacific beetle cockroach</name>
    <dbReference type="NCBI Taxonomy" id="6984"/>
    <lineage>
        <taxon>Eukaryota</taxon>
        <taxon>Metazoa</taxon>
        <taxon>Ecdysozoa</taxon>
        <taxon>Arthropoda</taxon>
        <taxon>Hexapoda</taxon>
        <taxon>Insecta</taxon>
        <taxon>Pterygota</taxon>
        <taxon>Neoptera</taxon>
        <taxon>Polyneoptera</taxon>
        <taxon>Dictyoptera</taxon>
        <taxon>Blattodea</taxon>
        <taxon>Blaberoidea</taxon>
        <taxon>Blaberidae</taxon>
        <taxon>Diplopterinae</taxon>
        <taxon>Diploptera</taxon>
    </lineage>
</organism>
<keyword evidence="6 10" id="KW-1133">Transmembrane helix</keyword>
<evidence type="ECO:0000256" key="9">
    <source>
        <dbReference type="ARBA" id="ARBA00052530"/>
    </source>
</evidence>
<proteinExistence type="inferred from homology"/>
<name>A0AAD7ZUM1_DIPPU</name>
<keyword evidence="4 10" id="KW-0812">Transmembrane</keyword>
<evidence type="ECO:0000313" key="13">
    <source>
        <dbReference type="EMBL" id="KAJ9586756.1"/>
    </source>
</evidence>
<dbReference type="SUPFAM" id="SSF51735">
    <property type="entry name" value="NAD(P)-binding Rossmann-fold domains"/>
    <property type="match status" value="1"/>
</dbReference>
<evidence type="ECO:0000256" key="1">
    <source>
        <dbReference type="ARBA" id="ARBA00004141"/>
    </source>
</evidence>
<evidence type="ECO:0000256" key="7">
    <source>
        <dbReference type="ARBA" id="ARBA00023098"/>
    </source>
</evidence>
<dbReference type="GO" id="GO:0035336">
    <property type="term" value="P:long-chain fatty-acyl-CoA metabolic process"/>
    <property type="evidence" value="ECO:0007669"/>
    <property type="project" value="TreeGrafter"/>
</dbReference>
<sequence>LEIPPSSTLAVMAGHVQDTRMEKSSVCKFYNGSTVFVTGGTGFLGKLLIEKLMRTCPNTTVYLLIRPKKGKNEKERFEELFVGDVKACPDYKSKIKFVLGDVGQPNLGLSEEDRNMLIREVSVVFHIAATVRFDEKIRSAVHINVRGTRDILELAKNIKQLKAFIHVSSAYANCAYKQIDEQLYETPVTSDQIIELVNLLNEDVLTDITPTLLGKWPNTYAYTKSISEQTVKEHSKDLPVAIVRPAIVIGTAREPFAGWINNVYGPTGVVVGAGIGLLRTMHCDRRVLAEVVPADMVTNMMLVTAWDLANQHKVDKTEEIPIYNYISSTQNPITWEKYMKYNECGKEYPSLSALWYYCFFLNKYRFLHNICTVLLHYLPALIVDTGLRIVGKDPILWNAYKKIHKFVDVISYFSTQQWDFTNNNVQELWKRTDPVDKQQFDFDMAGIDWPVVFRACVQGLRLHLANETPESLPKARKRYQRLKIAHYTLVCMLWMLLFMFLTWIVVTVLS</sequence>
<protein>
    <recommendedName>
        <fullName evidence="10">Fatty acyl-CoA reductase</fullName>
        <ecNumber evidence="10">1.2.1.84</ecNumber>
    </recommendedName>
</protein>
<dbReference type="CDD" id="cd09071">
    <property type="entry name" value="FAR_C"/>
    <property type="match status" value="1"/>
</dbReference>
<dbReference type="GO" id="GO:0016020">
    <property type="term" value="C:membrane"/>
    <property type="evidence" value="ECO:0007669"/>
    <property type="project" value="UniProtKB-SubCell"/>
</dbReference>
<keyword evidence="14" id="KW-1185">Reference proteome</keyword>
<feature type="transmembrane region" description="Helical" evidence="10">
    <location>
        <begin position="484"/>
        <end position="506"/>
    </location>
</feature>
<dbReference type="InterPro" id="IPR026055">
    <property type="entry name" value="FAR"/>
</dbReference>
<evidence type="ECO:0000256" key="5">
    <source>
        <dbReference type="ARBA" id="ARBA00022857"/>
    </source>
</evidence>
<evidence type="ECO:0000256" key="10">
    <source>
        <dbReference type="RuleBase" id="RU363097"/>
    </source>
</evidence>
<comment type="subcellular location">
    <subcellularLocation>
        <location evidence="1">Membrane</location>
        <topology evidence="1">Multi-pass membrane protein</topology>
    </subcellularLocation>
</comment>
<feature type="non-terminal residue" evidence="13">
    <location>
        <position position="1"/>
    </location>
</feature>
<evidence type="ECO:0000256" key="2">
    <source>
        <dbReference type="ARBA" id="ARBA00005928"/>
    </source>
</evidence>
<comment type="function">
    <text evidence="10">Catalyzes the reduction of fatty acyl-CoA to fatty alcohols.</text>
</comment>
<evidence type="ECO:0000256" key="4">
    <source>
        <dbReference type="ARBA" id="ARBA00022692"/>
    </source>
</evidence>